<name>A0A8D8NAW2_CULPI</name>
<dbReference type="EMBL" id="HBUE01154868">
    <property type="protein sequence ID" value="CAG6507214.1"/>
    <property type="molecule type" value="Transcribed_RNA"/>
</dbReference>
<evidence type="ECO:0000313" key="2">
    <source>
        <dbReference type="EMBL" id="CAG6558547.1"/>
    </source>
</evidence>
<organism evidence="2">
    <name type="scientific">Culex pipiens</name>
    <name type="common">House mosquito</name>
    <dbReference type="NCBI Taxonomy" id="7175"/>
    <lineage>
        <taxon>Eukaryota</taxon>
        <taxon>Metazoa</taxon>
        <taxon>Ecdysozoa</taxon>
        <taxon>Arthropoda</taxon>
        <taxon>Hexapoda</taxon>
        <taxon>Insecta</taxon>
        <taxon>Pterygota</taxon>
        <taxon>Neoptera</taxon>
        <taxon>Endopterygota</taxon>
        <taxon>Diptera</taxon>
        <taxon>Nematocera</taxon>
        <taxon>Culicoidea</taxon>
        <taxon>Culicidae</taxon>
        <taxon>Culicinae</taxon>
        <taxon>Culicini</taxon>
        <taxon>Culex</taxon>
        <taxon>Culex</taxon>
    </lineage>
</organism>
<feature type="region of interest" description="Disordered" evidence="1">
    <location>
        <begin position="80"/>
        <end position="103"/>
    </location>
</feature>
<evidence type="ECO:0000256" key="1">
    <source>
        <dbReference type="SAM" id="MobiDB-lite"/>
    </source>
</evidence>
<dbReference type="EMBL" id="HBUE01259924">
    <property type="protein sequence ID" value="CAG6558547.1"/>
    <property type="molecule type" value="Transcribed_RNA"/>
</dbReference>
<reference evidence="2" key="1">
    <citation type="submission" date="2021-05" db="EMBL/GenBank/DDBJ databases">
        <authorList>
            <person name="Alioto T."/>
            <person name="Alioto T."/>
            <person name="Gomez Garrido J."/>
        </authorList>
    </citation>
    <scope>NUCLEOTIDE SEQUENCE</scope>
</reference>
<dbReference type="AlphaFoldDB" id="A0A8D8NAW2"/>
<dbReference type="EMBL" id="HBUE01259927">
    <property type="protein sequence ID" value="CAG6558549.1"/>
    <property type="molecule type" value="Transcribed_RNA"/>
</dbReference>
<feature type="compositionally biased region" description="Polar residues" evidence="1">
    <location>
        <begin position="93"/>
        <end position="103"/>
    </location>
</feature>
<feature type="compositionally biased region" description="Basic residues" evidence="1">
    <location>
        <begin position="50"/>
        <end position="61"/>
    </location>
</feature>
<proteinExistence type="predicted"/>
<feature type="region of interest" description="Disordered" evidence="1">
    <location>
        <begin position="40"/>
        <end position="68"/>
    </location>
</feature>
<dbReference type="EMBL" id="HBUE01154865">
    <property type="protein sequence ID" value="CAG6507212.1"/>
    <property type="molecule type" value="Transcribed_RNA"/>
</dbReference>
<sequence>MSGGEPHPQVSLHAGRIAVDGAKVESEGRILRKVVVQSTRCTGSSYSHEHHTRRTARHRPRSRDAKVSQQCHFGAVEFLHSGGPKVHHRDSTIGHQQDPYSNP</sequence>
<protein>
    <submittedName>
        <fullName evidence="2">(northern house mosquito) hypothetical protein</fullName>
    </submittedName>
</protein>
<accession>A0A8D8NAW2</accession>